<dbReference type="SMART" id="SM00220">
    <property type="entry name" value="S_TKc"/>
    <property type="match status" value="1"/>
</dbReference>
<dbReference type="Proteomes" id="UP000053989">
    <property type="component" value="Unassembled WGS sequence"/>
</dbReference>
<evidence type="ECO:0000313" key="8">
    <source>
        <dbReference type="Proteomes" id="UP000053989"/>
    </source>
</evidence>
<dbReference type="PROSITE" id="PS00107">
    <property type="entry name" value="PROTEIN_KINASE_ATP"/>
    <property type="match status" value="1"/>
</dbReference>
<dbReference type="InParanoid" id="A0A0C3ELA2"/>
<evidence type="ECO:0000256" key="1">
    <source>
        <dbReference type="ARBA" id="ARBA00012513"/>
    </source>
</evidence>
<dbReference type="CDD" id="cd14016">
    <property type="entry name" value="STKc_CK1"/>
    <property type="match status" value="1"/>
</dbReference>
<reference evidence="7 8" key="1">
    <citation type="submission" date="2014-04" db="EMBL/GenBank/DDBJ databases">
        <authorList>
            <consortium name="DOE Joint Genome Institute"/>
            <person name="Kuo A."/>
            <person name="Kohler A."/>
            <person name="Nagy L.G."/>
            <person name="Floudas D."/>
            <person name="Copeland A."/>
            <person name="Barry K.W."/>
            <person name="Cichocki N."/>
            <person name="Veneault-Fourrey C."/>
            <person name="LaButti K."/>
            <person name="Lindquist E.A."/>
            <person name="Lipzen A."/>
            <person name="Lundell T."/>
            <person name="Morin E."/>
            <person name="Murat C."/>
            <person name="Sun H."/>
            <person name="Tunlid A."/>
            <person name="Henrissat B."/>
            <person name="Grigoriev I.V."/>
            <person name="Hibbett D.S."/>
            <person name="Martin F."/>
            <person name="Nordberg H.P."/>
            <person name="Cantor M.N."/>
            <person name="Hua S.X."/>
        </authorList>
    </citation>
    <scope>NUCLEOTIDE SEQUENCE [LARGE SCALE GENOMIC DNA]</scope>
    <source>
        <strain evidence="7 8">Foug A</strain>
    </source>
</reference>
<feature type="domain" description="Protein kinase" evidence="6">
    <location>
        <begin position="18"/>
        <end position="304"/>
    </location>
</feature>
<dbReference type="InterPro" id="IPR017441">
    <property type="entry name" value="Protein_kinase_ATP_BS"/>
</dbReference>
<evidence type="ECO:0000259" key="6">
    <source>
        <dbReference type="PROSITE" id="PS50011"/>
    </source>
</evidence>
<keyword evidence="5" id="KW-0808">Transferase</keyword>
<dbReference type="EC" id="2.7.11.1" evidence="1"/>
<dbReference type="STRING" id="1036808.A0A0C3ELA2"/>
<keyword evidence="5" id="KW-0418">Kinase</keyword>
<dbReference type="PANTHER" id="PTHR11909">
    <property type="entry name" value="CASEIN KINASE-RELATED"/>
    <property type="match status" value="1"/>
</dbReference>
<keyword evidence="2 4" id="KW-0547">Nucleotide-binding</keyword>
<comment type="similarity">
    <text evidence="5">Belongs to the protein kinase superfamily.</text>
</comment>
<reference evidence="8" key="2">
    <citation type="submission" date="2015-01" db="EMBL/GenBank/DDBJ databases">
        <title>Evolutionary Origins and Diversification of the Mycorrhizal Mutualists.</title>
        <authorList>
            <consortium name="DOE Joint Genome Institute"/>
            <consortium name="Mycorrhizal Genomics Consortium"/>
            <person name="Kohler A."/>
            <person name="Kuo A."/>
            <person name="Nagy L.G."/>
            <person name="Floudas D."/>
            <person name="Copeland A."/>
            <person name="Barry K.W."/>
            <person name="Cichocki N."/>
            <person name="Veneault-Fourrey C."/>
            <person name="LaButti K."/>
            <person name="Lindquist E.A."/>
            <person name="Lipzen A."/>
            <person name="Lundell T."/>
            <person name="Morin E."/>
            <person name="Murat C."/>
            <person name="Riley R."/>
            <person name="Ohm R."/>
            <person name="Sun H."/>
            <person name="Tunlid A."/>
            <person name="Henrissat B."/>
            <person name="Grigoriev I.V."/>
            <person name="Hibbett D.S."/>
            <person name="Martin F."/>
        </authorList>
    </citation>
    <scope>NUCLEOTIDE SEQUENCE [LARGE SCALE GENOMIC DNA]</scope>
    <source>
        <strain evidence="8">Foug A</strain>
    </source>
</reference>
<feature type="binding site" evidence="4">
    <location>
        <position position="47"/>
    </location>
    <ligand>
        <name>ATP</name>
        <dbReference type="ChEBI" id="CHEBI:30616"/>
    </ligand>
</feature>
<evidence type="ECO:0000256" key="4">
    <source>
        <dbReference type="PROSITE-ProRule" id="PRU10141"/>
    </source>
</evidence>
<evidence type="ECO:0000256" key="3">
    <source>
        <dbReference type="ARBA" id="ARBA00022840"/>
    </source>
</evidence>
<name>A0A0C3ELA2_9AGAM</name>
<dbReference type="InterPro" id="IPR011009">
    <property type="entry name" value="Kinase-like_dom_sf"/>
</dbReference>
<dbReference type="Gene3D" id="1.10.510.10">
    <property type="entry name" value="Transferase(Phosphotransferase) domain 1"/>
    <property type="match status" value="1"/>
</dbReference>
<dbReference type="AlphaFoldDB" id="A0A0C3ELA2"/>
<dbReference type="EMBL" id="KN822008">
    <property type="protein sequence ID" value="KIM68666.1"/>
    <property type="molecule type" value="Genomic_DNA"/>
</dbReference>
<dbReference type="GO" id="GO:0004674">
    <property type="term" value="F:protein serine/threonine kinase activity"/>
    <property type="evidence" value="ECO:0007669"/>
    <property type="project" value="UniProtKB-KW"/>
</dbReference>
<evidence type="ECO:0000313" key="7">
    <source>
        <dbReference type="EMBL" id="KIM68666.1"/>
    </source>
</evidence>
<dbReference type="SUPFAM" id="SSF56112">
    <property type="entry name" value="Protein kinase-like (PK-like)"/>
    <property type="match status" value="1"/>
</dbReference>
<proteinExistence type="inferred from homology"/>
<dbReference type="OrthoDB" id="5979581at2759"/>
<dbReference type="InterPro" id="IPR000719">
    <property type="entry name" value="Prot_kinase_dom"/>
</dbReference>
<protein>
    <recommendedName>
        <fullName evidence="1">non-specific serine/threonine protein kinase</fullName>
        <ecNumber evidence="1">2.7.11.1</ecNumber>
    </recommendedName>
</protein>
<dbReference type="PROSITE" id="PS50011">
    <property type="entry name" value="PROTEIN_KINASE_DOM"/>
    <property type="match status" value="1"/>
</dbReference>
<accession>A0A0C3ELA2</accession>
<organism evidence="7 8">
    <name type="scientific">Scleroderma citrinum Foug A</name>
    <dbReference type="NCBI Taxonomy" id="1036808"/>
    <lineage>
        <taxon>Eukaryota</taxon>
        <taxon>Fungi</taxon>
        <taxon>Dikarya</taxon>
        <taxon>Basidiomycota</taxon>
        <taxon>Agaricomycotina</taxon>
        <taxon>Agaricomycetes</taxon>
        <taxon>Agaricomycetidae</taxon>
        <taxon>Boletales</taxon>
        <taxon>Sclerodermatineae</taxon>
        <taxon>Sclerodermataceae</taxon>
        <taxon>Scleroderma</taxon>
    </lineage>
</organism>
<gene>
    <name evidence="7" type="ORF">SCLCIDRAFT_104510</name>
</gene>
<keyword evidence="8" id="KW-1185">Reference proteome</keyword>
<keyword evidence="5" id="KW-0723">Serine/threonine-protein kinase</keyword>
<dbReference type="HOGENOM" id="CLU_019279_2_0_1"/>
<keyword evidence="3 4" id="KW-0067">ATP-binding</keyword>
<sequence>MGLLNFPVNIPIRIDGRYKLQEPIGSGSYGAVYKATNLISRRVYAVKLEPHSGGASTIEQEYHILKQLKGQPGVVRAHWFGRELNFNAIVLDLLGPSLQDILAQRKTLSPSIVHHLGDQLLSQIQYIHSNSYIHGDIKPQNILVGLGDQAITPYLIDFGVSKQYRNSATGDHIPFRHARRSHMIGTPIFASINSHLGAELSQRDDLESLVYVLIYFMRGSLPWLQVDRRTRKNSKSSALNMKQTTPVEALCCGFPAEMSTILIYTRMLSFSETPDYDYIRSLLMSLQNDSLSPADILSLIRDELRLPNSHASTHNDPKSLCGGEAQFCGSPLKKRVTNCPPPPPTPAHL</sequence>
<dbReference type="InterPro" id="IPR050235">
    <property type="entry name" value="CK1_Ser-Thr_kinase"/>
</dbReference>
<evidence type="ECO:0000256" key="5">
    <source>
        <dbReference type="RuleBase" id="RU000304"/>
    </source>
</evidence>
<dbReference type="GO" id="GO:0005524">
    <property type="term" value="F:ATP binding"/>
    <property type="evidence" value="ECO:0007669"/>
    <property type="project" value="UniProtKB-UniRule"/>
</dbReference>
<evidence type="ECO:0000256" key="2">
    <source>
        <dbReference type="ARBA" id="ARBA00022741"/>
    </source>
</evidence>
<dbReference type="Pfam" id="PF00069">
    <property type="entry name" value="Pkinase"/>
    <property type="match status" value="1"/>
</dbReference>
<dbReference type="PROSITE" id="PS00108">
    <property type="entry name" value="PROTEIN_KINASE_ST"/>
    <property type="match status" value="1"/>
</dbReference>
<dbReference type="InterPro" id="IPR008271">
    <property type="entry name" value="Ser/Thr_kinase_AS"/>
</dbReference>